<organism evidence="9 10">
    <name type="scientific">Ilyobacter polytropus (strain ATCC 51220 / DSM 2926 / LMG 16218 / CuHBu1)</name>
    <dbReference type="NCBI Taxonomy" id="572544"/>
    <lineage>
        <taxon>Bacteria</taxon>
        <taxon>Fusobacteriati</taxon>
        <taxon>Fusobacteriota</taxon>
        <taxon>Fusobacteriia</taxon>
        <taxon>Fusobacteriales</taxon>
        <taxon>Fusobacteriaceae</taxon>
        <taxon>Ilyobacter</taxon>
    </lineage>
</organism>
<dbReference type="PANTHER" id="PTHR21064:SF6">
    <property type="entry name" value="AMINOGLYCOSIDE PHOSPHOTRANSFERASE DOMAIN-CONTAINING PROTEIN"/>
    <property type="match status" value="1"/>
</dbReference>
<evidence type="ECO:0000256" key="4">
    <source>
        <dbReference type="ARBA" id="ARBA00022741"/>
    </source>
</evidence>
<evidence type="ECO:0000256" key="1">
    <source>
        <dbReference type="ARBA" id="ARBA00022605"/>
    </source>
</evidence>
<dbReference type="AlphaFoldDB" id="E3H6T6"/>
<dbReference type="GO" id="GO:0009088">
    <property type="term" value="P:threonine biosynthetic process"/>
    <property type="evidence" value="ECO:0007669"/>
    <property type="project" value="UniProtKB-KW"/>
</dbReference>
<evidence type="ECO:0000259" key="8">
    <source>
        <dbReference type="Pfam" id="PF01636"/>
    </source>
</evidence>
<gene>
    <name evidence="9" type="ordered locus">Ilyop_0668</name>
</gene>
<dbReference type="EMBL" id="CP002281">
    <property type="protein sequence ID" value="ADO82455.1"/>
    <property type="molecule type" value="Genomic_DNA"/>
</dbReference>
<dbReference type="InterPro" id="IPR005280">
    <property type="entry name" value="Homoserine_kinase_II"/>
</dbReference>
<sequence>MAVYTKLSDEYIKNILKSYSFKKVDRIEEISEGILNTNYFVEGDKGKFIFRILEGERDYTEEVKELEFLEYLNLNGFPCPTAIKNDLGENYTFIDGKMTSVFTFIEGEKVKSINENNIKEIGQKLGKMHNLLKDRDIKRNRKIDMQYFYDIISKADLRGILKDDYDFIMKYYERASKIDYSNLPFGIIHNDIFPDNVFMQEGEISGIIDFNDCLRGPLILDLAIVISFWIRNRGFSDEVENRLTEVFLNAYESERKITEEEKELMNEALIRIALTFIFLRVNKFHVEDNSSVNMEFKNYKDLLPLLRYF</sequence>
<keyword evidence="1" id="KW-0028">Amino-acid biosynthesis</keyword>
<dbReference type="GO" id="GO:0004413">
    <property type="term" value="F:homoserine kinase activity"/>
    <property type="evidence" value="ECO:0007669"/>
    <property type="project" value="UniProtKB-EC"/>
</dbReference>
<keyword evidence="3" id="KW-0791">Threonine biosynthesis</keyword>
<dbReference type="PANTHER" id="PTHR21064">
    <property type="entry name" value="AMINOGLYCOSIDE PHOSPHOTRANSFERASE DOMAIN-CONTAINING PROTEIN-RELATED"/>
    <property type="match status" value="1"/>
</dbReference>
<dbReference type="eggNOG" id="COG2334">
    <property type="taxonomic scope" value="Bacteria"/>
</dbReference>
<dbReference type="KEGG" id="ipo:Ilyop_0668"/>
<evidence type="ECO:0000256" key="3">
    <source>
        <dbReference type="ARBA" id="ARBA00022697"/>
    </source>
</evidence>
<evidence type="ECO:0000313" key="10">
    <source>
        <dbReference type="Proteomes" id="UP000006875"/>
    </source>
</evidence>
<dbReference type="InterPro" id="IPR002575">
    <property type="entry name" value="Aminoglycoside_PTrfase"/>
</dbReference>
<accession>E3H6T6</accession>
<keyword evidence="6" id="KW-0067">ATP-binding</keyword>
<comment type="similarity">
    <text evidence="7">Belongs to the pseudomonas-type ThrB family.</text>
</comment>
<dbReference type="SUPFAM" id="SSF56112">
    <property type="entry name" value="Protein kinase-like (PK-like)"/>
    <property type="match status" value="1"/>
</dbReference>
<evidence type="ECO:0000256" key="6">
    <source>
        <dbReference type="ARBA" id="ARBA00022840"/>
    </source>
</evidence>
<dbReference type="OrthoDB" id="9777460at2"/>
<evidence type="ECO:0000256" key="2">
    <source>
        <dbReference type="ARBA" id="ARBA00022679"/>
    </source>
</evidence>
<dbReference type="STRING" id="572544.Ilyop_0668"/>
<dbReference type="InterPro" id="IPR050249">
    <property type="entry name" value="Pseudomonas-type_ThrB"/>
</dbReference>
<keyword evidence="5 9" id="KW-0418">Kinase</keyword>
<dbReference type="HOGENOM" id="CLU_053300_0_0_0"/>
<protein>
    <submittedName>
        <fullName evidence="9">Homoserine kinase</fullName>
        <ecNumber evidence="9">2.7.1.39</ecNumber>
    </submittedName>
</protein>
<keyword evidence="4" id="KW-0547">Nucleotide-binding</keyword>
<dbReference type="Pfam" id="PF01636">
    <property type="entry name" value="APH"/>
    <property type="match status" value="1"/>
</dbReference>
<name>E3H6T6_ILYPC</name>
<dbReference type="Gene3D" id="3.30.200.20">
    <property type="entry name" value="Phosphorylase Kinase, domain 1"/>
    <property type="match status" value="1"/>
</dbReference>
<feature type="domain" description="Aminoglycoside phosphotransferase" evidence="8">
    <location>
        <begin position="27"/>
        <end position="252"/>
    </location>
</feature>
<dbReference type="Proteomes" id="UP000006875">
    <property type="component" value="Chromosome"/>
</dbReference>
<dbReference type="Gene3D" id="3.90.1200.10">
    <property type="match status" value="1"/>
</dbReference>
<dbReference type="EC" id="2.7.1.39" evidence="9"/>
<evidence type="ECO:0000313" key="9">
    <source>
        <dbReference type="EMBL" id="ADO82455.1"/>
    </source>
</evidence>
<dbReference type="GO" id="GO:0005524">
    <property type="term" value="F:ATP binding"/>
    <property type="evidence" value="ECO:0007669"/>
    <property type="project" value="UniProtKB-KW"/>
</dbReference>
<dbReference type="RefSeq" id="WP_013387125.1">
    <property type="nucleotide sequence ID" value="NC_014632.1"/>
</dbReference>
<dbReference type="CDD" id="cd05153">
    <property type="entry name" value="HomoserineK_II"/>
    <property type="match status" value="1"/>
</dbReference>
<evidence type="ECO:0000256" key="5">
    <source>
        <dbReference type="ARBA" id="ARBA00022777"/>
    </source>
</evidence>
<proteinExistence type="inferred from homology"/>
<reference evidence="9 10" key="1">
    <citation type="journal article" date="2010" name="Stand. Genomic Sci.">
        <title>Complete genome sequence of Ilyobacter polytropus type strain (CuHbu1).</title>
        <authorList>
            <person name="Sikorski J."/>
            <person name="Chertkov O."/>
            <person name="Lapidus A."/>
            <person name="Nolan M."/>
            <person name="Lucas S."/>
            <person name="Del Rio T.G."/>
            <person name="Tice H."/>
            <person name="Cheng J.F."/>
            <person name="Tapia R."/>
            <person name="Han C."/>
            <person name="Goodwin L."/>
            <person name="Pitluck S."/>
            <person name="Liolios K."/>
            <person name="Ivanova N."/>
            <person name="Mavromatis K."/>
            <person name="Mikhailova N."/>
            <person name="Pati A."/>
            <person name="Chen A."/>
            <person name="Palaniappan K."/>
            <person name="Land M."/>
            <person name="Hauser L."/>
            <person name="Chang Y.J."/>
            <person name="Jeffries C.D."/>
            <person name="Brambilla E."/>
            <person name="Yasawong M."/>
            <person name="Rohde M."/>
            <person name="Pukall R."/>
            <person name="Spring S."/>
            <person name="Goker M."/>
            <person name="Woyke T."/>
            <person name="Bristow J."/>
            <person name="Eisen J.A."/>
            <person name="Markowitz V."/>
            <person name="Hugenholtz P."/>
            <person name="Kyrpides N.C."/>
            <person name="Klenk H.P."/>
        </authorList>
    </citation>
    <scope>NUCLEOTIDE SEQUENCE [LARGE SCALE GENOMIC DNA]</scope>
    <source>
        <strain evidence="10">ATCC 51220 / DSM 2926 / LMG 16218 / CuHBu1</strain>
    </source>
</reference>
<dbReference type="InterPro" id="IPR011009">
    <property type="entry name" value="Kinase-like_dom_sf"/>
</dbReference>
<evidence type="ECO:0000256" key="7">
    <source>
        <dbReference type="ARBA" id="ARBA00038240"/>
    </source>
</evidence>
<keyword evidence="2 9" id="KW-0808">Transferase</keyword>
<keyword evidence="10" id="KW-1185">Reference proteome</keyword>